<gene>
    <name evidence="1" type="ORF">EFW17_02710</name>
</gene>
<accession>A0A3N0EG33</accession>
<dbReference type="SUPFAM" id="SSF48452">
    <property type="entry name" value="TPR-like"/>
    <property type="match status" value="1"/>
</dbReference>
<dbReference type="RefSeq" id="WP_123199641.1">
    <property type="nucleotide sequence ID" value="NZ_RJMB01000002.1"/>
</dbReference>
<sequence>MTATSGSDMFDAAGDESEFASLCAQARDLAESGHPKRAAQIYERVLEGGSEEHRARAALGLAVVRRDLDDPRAARRADRMAIETGHPEFAPRAAYHLALSHEEDGAEDEAAQTWHTVLGFQNDRYTPAAHYGLARISEERGDPESARRHWERVLESGAESVVPDAAHDFAGRLLARGDTETATDVILRGLEVAEHPGLRLLLGAVHVERAIDEFDTVVAAAEPDPEGGRAVDASTVGAAVEMLARLFAMRGDPDQAERVWEHGLTGIDTEVAGEVRSRLRRGFLQPAEDGDEEGGGRPTETWWDPYVEAAVAQDSSAMLTGELFVALSQMYAHLAAPLAADESRVSALHRAMVDALRTPSEYVWGRSLHDDFRERLRQAAGSDADVLPEGWPDAE</sequence>
<dbReference type="Gene3D" id="1.25.40.10">
    <property type="entry name" value="Tetratricopeptide repeat domain"/>
    <property type="match status" value="1"/>
</dbReference>
<dbReference type="GO" id="GO:0042802">
    <property type="term" value="F:identical protein binding"/>
    <property type="evidence" value="ECO:0007669"/>
    <property type="project" value="InterPro"/>
</dbReference>
<dbReference type="Proteomes" id="UP000269198">
    <property type="component" value="Unassembled WGS sequence"/>
</dbReference>
<comment type="caution">
    <text evidence="1">The sequence shown here is derived from an EMBL/GenBank/DDBJ whole genome shotgun (WGS) entry which is preliminary data.</text>
</comment>
<protein>
    <submittedName>
        <fullName evidence="1">Uncharacterized protein</fullName>
    </submittedName>
</protein>
<reference evidence="1 2" key="1">
    <citation type="submission" date="2018-11" db="EMBL/GenBank/DDBJ databases">
        <title>The genome draft of YIM 96095.</title>
        <authorList>
            <person name="Tang S.-K."/>
            <person name="Chunyu W.-X."/>
            <person name="Feng Y.-Z."/>
        </authorList>
    </citation>
    <scope>NUCLEOTIDE SEQUENCE [LARGE SCALE GENOMIC DNA]</scope>
    <source>
        <strain evidence="1 2">YIM 96095</strain>
    </source>
</reference>
<organism evidence="1 2">
    <name type="scientific">Halostreptopolyspora alba</name>
    <dbReference type="NCBI Taxonomy" id="2487137"/>
    <lineage>
        <taxon>Bacteria</taxon>
        <taxon>Bacillati</taxon>
        <taxon>Actinomycetota</taxon>
        <taxon>Actinomycetes</taxon>
        <taxon>Streptosporangiales</taxon>
        <taxon>Nocardiopsidaceae</taxon>
        <taxon>Halostreptopolyspora</taxon>
    </lineage>
</organism>
<dbReference type="InterPro" id="IPR011990">
    <property type="entry name" value="TPR-like_helical_dom_sf"/>
</dbReference>
<proteinExistence type="predicted"/>
<keyword evidence="2" id="KW-1185">Reference proteome</keyword>
<evidence type="ECO:0000313" key="2">
    <source>
        <dbReference type="Proteomes" id="UP000269198"/>
    </source>
</evidence>
<dbReference type="InterPro" id="IPR011717">
    <property type="entry name" value="TPR-4"/>
</dbReference>
<dbReference type="AlphaFoldDB" id="A0A3N0EG33"/>
<dbReference type="Pfam" id="PF07721">
    <property type="entry name" value="TPR_4"/>
    <property type="match status" value="2"/>
</dbReference>
<dbReference type="EMBL" id="RJMB01000002">
    <property type="protein sequence ID" value="RNL86812.1"/>
    <property type="molecule type" value="Genomic_DNA"/>
</dbReference>
<dbReference type="OrthoDB" id="3531090at2"/>
<name>A0A3N0EG33_9ACTN</name>
<evidence type="ECO:0000313" key="1">
    <source>
        <dbReference type="EMBL" id="RNL86812.1"/>
    </source>
</evidence>